<dbReference type="Proteomes" id="UP001163324">
    <property type="component" value="Chromosome 2"/>
</dbReference>
<organism evidence="1 2">
    <name type="scientific">Trichothecium roseum</name>
    <dbReference type="NCBI Taxonomy" id="47278"/>
    <lineage>
        <taxon>Eukaryota</taxon>
        <taxon>Fungi</taxon>
        <taxon>Dikarya</taxon>
        <taxon>Ascomycota</taxon>
        <taxon>Pezizomycotina</taxon>
        <taxon>Sordariomycetes</taxon>
        <taxon>Hypocreomycetidae</taxon>
        <taxon>Hypocreales</taxon>
        <taxon>Hypocreales incertae sedis</taxon>
        <taxon>Trichothecium</taxon>
    </lineage>
</organism>
<reference evidence="1" key="1">
    <citation type="submission" date="2022-10" db="EMBL/GenBank/DDBJ databases">
        <title>Complete Genome of Trichothecium roseum strain YXFP-22015, a Plant Pathogen Isolated from Citrus.</title>
        <authorList>
            <person name="Wang Y."/>
            <person name="Zhu L."/>
        </authorList>
    </citation>
    <scope>NUCLEOTIDE SEQUENCE</scope>
    <source>
        <strain evidence="1">YXFP-22015</strain>
    </source>
</reference>
<keyword evidence="2" id="KW-1185">Reference proteome</keyword>
<proteinExistence type="predicted"/>
<sequence length="199" mass="22551">MESQEPTEFILDVFSDPTSLREVIKGILHTIFFHRFFPALAPQTRDVLDLTLPYVDDPELTTMIDQRAAALERSLHAAGRPASSGGNNGNAAGGRGQLAVQFFEKRRRRAWLSRGDDEVCWEVWTVKVTVAEPRTDSERAKVRRAMEATLLATAMKIVTYANQHKDHIPPITTQATNPFPYKINLDQKETGWVPKMRIY</sequence>
<name>A0ACC0V8P1_9HYPO</name>
<comment type="caution">
    <text evidence="1">The sequence shown here is derived from an EMBL/GenBank/DDBJ whole genome shotgun (WGS) entry which is preliminary data.</text>
</comment>
<accession>A0ACC0V8P1</accession>
<protein>
    <submittedName>
        <fullName evidence="1">Uncharacterized protein</fullName>
    </submittedName>
</protein>
<dbReference type="EMBL" id="CM047941">
    <property type="protein sequence ID" value="KAI9902579.1"/>
    <property type="molecule type" value="Genomic_DNA"/>
</dbReference>
<gene>
    <name evidence="1" type="ORF">N3K66_001931</name>
</gene>
<evidence type="ECO:0000313" key="1">
    <source>
        <dbReference type="EMBL" id="KAI9902579.1"/>
    </source>
</evidence>
<evidence type="ECO:0000313" key="2">
    <source>
        <dbReference type="Proteomes" id="UP001163324"/>
    </source>
</evidence>